<protein>
    <recommendedName>
        <fullName evidence="1">PEGA domain-containing protein</fullName>
    </recommendedName>
</protein>
<accession>A0A975BJI3</accession>
<gene>
    <name evidence="2" type="ORF">dnm_025520</name>
</gene>
<dbReference type="InterPro" id="IPR013229">
    <property type="entry name" value="PEGA"/>
</dbReference>
<proteinExistence type="predicted"/>
<dbReference type="KEGG" id="dmm:dnm_025520"/>
<name>A0A975BJI3_9BACT</name>
<feature type="domain" description="PEGA" evidence="1">
    <location>
        <begin position="159"/>
        <end position="199"/>
    </location>
</feature>
<keyword evidence="3" id="KW-1185">Reference proteome</keyword>
<evidence type="ECO:0000313" key="3">
    <source>
        <dbReference type="Proteomes" id="UP000663722"/>
    </source>
</evidence>
<sequence>MNGNAKIKVVLFLLALIALAMLAIPFFLVPPGDLIVKLRDNVFNTDLSGKEMRLDIVSSGQKFSRSIRRHNEEYVAAVNSIKSGDTEVELHIKGYEPHIASVHIPSLESAEIEASLIPTFGRIKAFAINATNKKKLSAFNAKISSASQNASGGIQGAVLSELEPGNHKIELDASGFCPANKDVKVEKGKVTEVTLTMSPELSGNELARVILEWGLNPNDLDSHLFLPKHSSLKSRHVYYSNKKASFKNGSKAAELDVDDTSSYGPETVTISNKLKGTYQYAIYLYAGRGTLGRSQATVELVTNGCEKQKFSVPTNCNKKWWHVFNIKYNGSNIEVIRQDKCRTMEQMNWRTGKK</sequence>
<evidence type="ECO:0000259" key="1">
    <source>
        <dbReference type="Pfam" id="PF08308"/>
    </source>
</evidence>
<evidence type="ECO:0000313" key="2">
    <source>
        <dbReference type="EMBL" id="QTA86528.1"/>
    </source>
</evidence>
<dbReference type="Pfam" id="PF08308">
    <property type="entry name" value="PEGA"/>
    <property type="match status" value="1"/>
</dbReference>
<dbReference type="RefSeq" id="WP_207682127.1">
    <property type="nucleotide sequence ID" value="NZ_CP061800.1"/>
</dbReference>
<dbReference type="AlphaFoldDB" id="A0A975BJI3"/>
<dbReference type="Proteomes" id="UP000663722">
    <property type="component" value="Chromosome"/>
</dbReference>
<organism evidence="2 3">
    <name type="scientific">Desulfonema magnum</name>
    <dbReference type="NCBI Taxonomy" id="45655"/>
    <lineage>
        <taxon>Bacteria</taxon>
        <taxon>Pseudomonadati</taxon>
        <taxon>Thermodesulfobacteriota</taxon>
        <taxon>Desulfobacteria</taxon>
        <taxon>Desulfobacterales</taxon>
        <taxon>Desulfococcaceae</taxon>
        <taxon>Desulfonema</taxon>
    </lineage>
</organism>
<reference evidence="2" key="1">
    <citation type="journal article" date="2021" name="Microb. Physiol.">
        <title>Proteogenomic Insights into the Physiology of Marine, Sulfate-Reducing, Filamentous Desulfonema limicola and Desulfonema magnum.</title>
        <authorList>
            <person name="Schnaars V."/>
            <person name="Wohlbrand L."/>
            <person name="Scheve S."/>
            <person name="Hinrichs C."/>
            <person name="Reinhardt R."/>
            <person name="Rabus R."/>
        </authorList>
    </citation>
    <scope>NUCLEOTIDE SEQUENCE</scope>
    <source>
        <strain evidence="2">4be13</strain>
    </source>
</reference>
<dbReference type="EMBL" id="CP061800">
    <property type="protein sequence ID" value="QTA86528.1"/>
    <property type="molecule type" value="Genomic_DNA"/>
</dbReference>